<keyword evidence="4" id="KW-1185">Reference proteome</keyword>
<dbReference type="Pfam" id="PF02931">
    <property type="entry name" value="Neur_chan_LBD"/>
    <property type="match status" value="1"/>
</dbReference>
<feature type="transmembrane region" description="Helical" evidence="1">
    <location>
        <begin position="255"/>
        <end position="273"/>
    </location>
</feature>
<dbReference type="EMBL" id="BTRK01000006">
    <property type="protein sequence ID" value="GMR59753.1"/>
    <property type="molecule type" value="Genomic_DNA"/>
</dbReference>
<dbReference type="InterPro" id="IPR038050">
    <property type="entry name" value="Neuro_actylchol_rec"/>
</dbReference>
<evidence type="ECO:0000313" key="4">
    <source>
        <dbReference type="Proteomes" id="UP001328107"/>
    </source>
</evidence>
<protein>
    <recommendedName>
        <fullName evidence="2">Neurotransmitter-gated ion-channel ligand-binding domain-containing protein</fullName>
    </recommendedName>
</protein>
<dbReference type="InterPro" id="IPR006202">
    <property type="entry name" value="Neur_chan_lig-bd"/>
</dbReference>
<keyword evidence="1" id="KW-1133">Transmembrane helix</keyword>
<gene>
    <name evidence="3" type="ORF">PMAYCL1PPCAC_29948</name>
</gene>
<evidence type="ECO:0000313" key="3">
    <source>
        <dbReference type="EMBL" id="GMR59753.1"/>
    </source>
</evidence>
<sequence length="282" mass="31717">SAAIRVADQANTRRLHRDIITGYNKFLSSLPPQSGTPTIHTTYNNDNSDGDALRSDQIILLKQYESSGMFSAILAVVFNYVDERLSWQPHHYDNISRIYVRWEALWNPPLTPICCESFSRPQFDDTTHAEISFDGTVETNLVWQLTCNCTIEHCYNFFSLLDGSSGRDRVVRLSVGGPSTSNDVWYTSKLTAGEETWTTGDGNEETAYFYLLVLRRSSTYYLVYTILPTLLQSLAEVVGMLGASRPTKEDIPIRIALGIGSLTPIVFILPSMTETIPRRDVP</sequence>
<evidence type="ECO:0000256" key="1">
    <source>
        <dbReference type="SAM" id="Phobius"/>
    </source>
</evidence>
<keyword evidence="1" id="KW-0472">Membrane</keyword>
<keyword evidence="1" id="KW-0812">Transmembrane</keyword>
<feature type="non-terminal residue" evidence="3">
    <location>
        <position position="282"/>
    </location>
</feature>
<reference evidence="4" key="1">
    <citation type="submission" date="2022-10" db="EMBL/GenBank/DDBJ databases">
        <title>Genome assembly of Pristionchus species.</title>
        <authorList>
            <person name="Yoshida K."/>
            <person name="Sommer R.J."/>
        </authorList>
    </citation>
    <scope>NUCLEOTIDE SEQUENCE [LARGE SCALE GENOMIC DNA]</scope>
    <source>
        <strain evidence="4">RS5460</strain>
    </source>
</reference>
<name>A0AAN5DAX9_9BILA</name>
<feature type="domain" description="Neurotransmitter-gated ion-channel ligand-binding" evidence="2">
    <location>
        <begin position="68"/>
        <end position="152"/>
    </location>
</feature>
<accession>A0AAN5DAX9</accession>
<comment type="caution">
    <text evidence="3">The sequence shown here is derived from an EMBL/GenBank/DDBJ whole genome shotgun (WGS) entry which is preliminary data.</text>
</comment>
<dbReference type="GO" id="GO:0005230">
    <property type="term" value="F:extracellular ligand-gated monoatomic ion channel activity"/>
    <property type="evidence" value="ECO:0007669"/>
    <property type="project" value="InterPro"/>
</dbReference>
<dbReference type="InterPro" id="IPR036734">
    <property type="entry name" value="Neur_chan_lig-bd_sf"/>
</dbReference>
<organism evidence="3 4">
    <name type="scientific">Pristionchus mayeri</name>
    <dbReference type="NCBI Taxonomy" id="1317129"/>
    <lineage>
        <taxon>Eukaryota</taxon>
        <taxon>Metazoa</taxon>
        <taxon>Ecdysozoa</taxon>
        <taxon>Nematoda</taxon>
        <taxon>Chromadorea</taxon>
        <taxon>Rhabditida</taxon>
        <taxon>Rhabditina</taxon>
        <taxon>Diplogasteromorpha</taxon>
        <taxon>Diplogasteroidea</taxon>
        <taxon>Neodiplogasteridae</taxon>
        <taxon>Pristionchus</taxon>
    </lineage>
</organism>
<dbReference type="Proteomes" id="UP001328107">
    <property type="component" value="Unassembled WGS sequence"/>
</dbReference>
<evidence type="ECO:0000259" key="2">
    <source>
        <dbReference type="Pfam" id="PF02931"/>
    </source>
</evidence>
<feature type="transmembrane region" description="Helical" evidence="1">
    <location>
        <begin position="221"/>
        <end position="243"/>
    </location>
</feature>
<dbReference type="GO" id="GO:0016020">
    <property type="term" value="C:membrane"/>
    <property type="evidence" value="ECO:0007669"/>
    <property type="project" value="InterPro"/>
</dbReference>
<dbReference type="SUPFAM" id="SSF63712">
    <property type="entry name" value="Nicotinic receptor ligand binding domain-like"/>
    <property type="match status" value="1"/>
</dbReference>
<dbReference type="Gene3D" id="2.70.170.10">
    <property type="entry name" value="Neurotransmitter-gated ion-channel ligand-binding domain"/>
    <property type="match status" value="1"/>
</dbReference>
<proteinExistence type="predicted"/>
<feature type="non-terminal residue" evidence="3">
    <location>
        <position position="1"/>
    </location>
</feature>
<dbReference type="Gene3D" id="1.20.58.390">
    <property type="entry name" value="Neurotransmitter-gated ion-channel transmembrane domain"/>
    <property type="match status" value="1"/>
</dbReference>
<dbReference type="AlphaFoldDB" id="A0AAN5DAX9"/>